<evidence type="ECO:0000313" key="2">
    <source>
        <dbReference type="EMBL" id="TNY20479.1"/>
    </source>
</evidence>
<evidence type="ECO:0000313" key="3">
    <source>
        <dbReference type="Proteomes" id="UP000311382"/>
    </source>
</evidence>
<keyword evidence="3" id="KW-1185">Reference proteome</keyword>
<feature type="compositionally biased region" description="Basic residues" evidence="1">
    <location>
        <begin position="52"/>
        <end position="70"/>
    </location>
</feature>
<accession>A0A5C5FVU5</accession>
<dbReference type="EMBL" id="SOZI01000066">
    <property type="protein sequence ID" value="TNY20479.1"/>
    <property type="molecule type" value="Genomic_DNA"/>
</dbReference>
<feature type="compositionally biased region" description="Pro residues" evidence="1">
    <location>
        <begin position="15"/>
        <end position="51"/>
    </location>
</feature>
<organism evidence="2 3">
    <name type="scientific">Rhodotorula diobovata</name>
    <dbReference type="NCBI Taxonomy" id="5288"/>
    <lineage>
        <taxon>Eukaryota</taxon>
        <taxon>Fungi</taxon>
        <taxon>Dikarya</taxon>
        <taxon>Basidiomycota</taxon>
        <taxon>Pucciniomycotina</taxon>
        <taxon>Microbotryomycetes</taxon>
        <taxon>Sporidiobolales</taxon>
        <taxon>Sporidiobolaceae</taxon>
        <taxon>Rhodotorula</taxon>
    </lineage>
</organism>
<feature type="compositionally biased region" description="Basic residues" evidence="1">
    <location>
        <begin position="79"/>
        <end position="93"/>
    </location>
</feature>
<comment type="caution">
    <text evidence="2">The sequence shown here is derived from an EMBL/GenBank/DDBJ whole genome shotgun (WGS) entry which is preliminary data.</text>
</comment>
<sequence length="182" mass="20294">MSSLRLGRSPLLTTPTPPRRSPPTTSPPPCRTATPSPRPPRPGPGPPPLRPPFRRQRARSPSCPRRRRQRSNTTTTSTHSRRHGPRRARRACPHRGCWGPSSARTRRRTDSRNRARQTLVGRGEVLGVSRQRARRREVLDVGSREGAKDGKSQRAVRPVLRGGVARAHGEARNLSVAMVFRS</sequence>
<gene>
    <name evidence="2" type="ORF">DMC30DRAFT_397690</name>
</gene>
<evidence type="ECO:0000256" key="1">
    <source>
        <dbReference type="SAM" id="MobiDB-lite"/>
    </source>
</evidence>
<reference evidence="2 3" key="1">
    <citation type="submission" date="2019-03" db="EMBL/GenBank/DDBJ databases">
        <title>Rhodosporidium diobovatum UCD-FST 08-225 genome sequencing, assembly, and annotation.</title>
        <authorList>
            <person name="Fakankun I.U."/>
            <person name="Fristensky B."/>
            <person name="Levin D.B."/>
        </authorList>
    </citation>
    <scope>NUCLEOTIDE SEQUENCE [LARGE SCALE GENOMIC DNA]</scope>
    <source>
        <strain evidence="2 3">UCD-FST 08-225</strain>
    </source>
</reference>
<protein>
    <submittedName>
        <fullName evidence="2">Uncharacterized protein</fullName>
    </submittedName>
</protein>
<feature type="compositionally biased region" description="Low complexity" evidence="1">
    <location>
        <begin position="1"/>
        <end position="14"/>
    </location>
</feature>
<feature type="compositionally biased region" description="Low complexity" evidence="1">
    <location>
        <begin position="94"/>
        <end position="103"/>
    </location>
</feature>
<dbReference type="Proteomes" id="UP000311382">
    <property type="component" value="Unassembled WGS sequence"/>
</dbReference>
<name>A0A5C5FVU5_9BASI</name>
<proteinExistence type="predicted"/>
<dbReference type="AlphaFoldDB" id="A0A5C5FVU5"/>
<feature type="region of interest" description="Disordered" evidence="1">
    <location>
        <begin position="1"/>
        <end position="115"/>
    </location>
</feature>